<keyword evidence="1" id="KW-0732">Signal</keyword>
<name>A0A1B0FKX0_GLOMM</name>
<feature type="signal peptide" evidence="1">
    <location>
        <begin position="1"/>
        <end position="25"/>
    </location>
</feature>
<evidence type="ECO:0000313" key="3">
    <source>
        <dbReference type="Proteomes" id="UP000092444"/>
    </source>
</evidence>
<evidence type="ECO:0000256" key="1">
    <source>
        <dbReference type="SAM" id="SignalP"/>
    </source>
</evidence>
<dbReference type="Proteomes" id="UP000092444">
    <property type="component" value="Unassembled WGS sequence"/>
</dbReference>
<dbReference type="AlphaFoldDB" id="A0A1B0FKX0"/>
<proteinExistence type="predicted"/>
<dbReference type="EMBL" id="CCAG010003818">
    <property type="status" value="NOT_ANNOTATED_CDS"/>
    <property type="molecule type" value="Genomic_DNA"/>
</dbReference>
<organism evidence="2 3">
    <name type="scientific">Glossina morsitans morsitans</name>
    <name type="common">Savannah tsetse fly</name>
    <dbReference type="NCBI Taxonomy" id="37546"/>
    <lineage>
        <taxon>Eukaryota</taxon>
        <taxon>Metazoa</taxon>
        <taxon>Ecdysozoa</taxon>
        <taxon>Arthropoda</taxon>
        <taxon>Hexapoda</taxon>
        <taxon>Insecta</taxon>
        <taxon>Pterygota</taxon>
        <taxon>Neoptera</taxon>
        <taxon>Endopterygota</taxon>
        <taxon>Diptera</taxon>
        <taxon>Brachycera</taxon>
        <taxon>Muscomorpha</taxon>
        <taxon>Hippoboscoidea</taxon>
        <taxon>Glossinidae</taxon>
        <taxon>Glossina</taxon>
    </lineage>
</organism>
<dbReference type="EMBL" id="CCAG010003819">
    <property type="status" value="NOT_ANNOTATED_CDS"/>
    <property type="molecule type" value="Genomic_DNA"/>
</dbReference>
<dbReference type="EMBL" id="CCAG010003820">
    <property type="status" value="NOT_ANNOTATED_CDS"/>
    <property type="molecule type" value="Genomic_DNA"/>
</dbReference>
<dbReference type="EMBL" id="CCAG010003817">
    <property type="status" value="NOT_ANNOTATED_CDS"/>
    <property type="molecule type" value="Genomic_DNA"/>
</dbReference>
<sequence length="99" mass="11641">MRITAPFRALVIAHLFYCVAPAGEADYTLDDSFWNEESPVEKKLRSTSAECALERKDFIHIHIYIYLNLCSKKLRIENAQVTLLYIYIYIPQFAFKLNY</sequence>
<feature type="chain" id="PRO_5008407569" evidence="1">
    <location>
        <begin position="26"/>
        <end position="99"/>
    </location>
</feature>
<dbReference type="EnsemblMetazoa" id="GMOY004515-RA">
    <property type="protein sequence ID" value="GMOY004515-PA"/>
    <property type="gene ID" value="GMOY004515"/>
</dbReference>
<reference evidence="2" key="1">
    <citation type="submission" date="2020-05" db="UniProtKB">
        <authorList>
            <consortium name="EnsemblMetazoa"/>
        </authorList>
    </citation>
    <scope>IDENTIFICATION</scope>
    <source>
        <strain evidence="2">Yale</strain>
    </source>
</reference>
<dbReference type="VEuPathDB" id="VectorBase:GMOY004515"/>
<keyword evidence="3" id="KW-1185">Reference proteome</keyword>
<accession>A0A1B0FKX0</accession>
<protein>
    <submittedName>
        <fullName evidence="2">Uncharacterized protein</fullName>
    </submittedName>
</protein>
<evidence type="ECO:0000313" key="2">
    <source>
        <dbReference type="EnsemblMetazoa" id="GMOY004515-PA"/>
    </source>
</evidence>